<protein>
    <submittedName>
        <fullName evidence="2">DEAD/DEAH box helicase</fullName>
    </submittedName>
</protein>
<gene>
    <name evidence="2" type="ORF">C667_22859</name>
</gene>
<dbReference type="EMBL" id="AMXF01000403">
    <property type="protein sequence ID" value="ENO91052.1"/>
    <property type="molecule type" value="Genomic_DNA"/>
</dbReference>
<comment type="caution">
    <text evidence="2">The sequence shown here is derived from an EMBL/GenBank/DDBJ whole genome shotgun (WGS) entry which is preliminary data.</text>
</comment>
<keyword evidence="2" id="KW-0347">Helicase</keyword>
<dbReference type="Proteomes" id="UP000013047">
    <property type="component" value="Unassembled WGS sequence"/>
</dbReference>
<feature type="region of interest" description="Disordered" evidence="1">
    <location>
        <begin position="1"/>
        <end position="53"/>
    </location>
</feature>
<feature type="non-terminal residue" evidence="2">
    <location>
        <position position="1"/>
    </location>
</feature>
<sequence length="53" mass="5428">GGNGGRRFGSGAKPAGSTYGRPGGDARRGGGGFSRDDHPSRSERSHGDRRSRG</sequence>
<feature type="compositionally biased region" description="Basic and acidic residues" evidence="1">
    <location>
        <begin position="24"/>
        <end position="53"/>
    </location>
</feature>
<accession>N6Z8Y9</accession>
<evidence type="ECO:0000313" key="2">
    <source>
        <dbReference type="EMBL" id="ENO91052.1"/>
    </source>
</evidence>
<dbReference type="AlphaFoldDB" id="N6Z8Y9"/>
<evidence type="ECO:0000313" key="3">
    <source>
        <dbReference type="Proteomes" id="UP000013047"/>
    </source>
</evidence>
<proteinExistence type="predicted"/>
<organism evidence="2 3">
    <name type="scientific">Thauera phenylacetica B4P</name>
    <dbReference type="NCBI Taxonomy" id="1234382"/>
    <lineage>
        <taxon>Bacteria</taxon>
        <taxon>Pseudomonadati</taxon>
        <taxon>Pseudomonadota</taxon>
        <taxon>Betaproteobacteria</taxon>
        <taxon>Rhodocyclales</taxon>
        <taxon>Zoogloeaceae</taxon>
        <taxon>Thauera</taxon>
    </lineage>
</organism>
<reference evidence="2 3" key="1">
    <citation type="submission" date="2012-09" db="EMBL/GenBank/DDBJ databases">
        <title>Draft Genome Sequences of 6 Strains from Genus Thauera.</title>
        <authorList>
            <person name="Liu B."/>
            <person name="Shapleigh J.P."/>
            <person name="Frostegard A.H."/>
        </authorList>
    </citation>
    <scope>NUCLEOTIDE SEQUENCE [LARGE SCALE GENOMIC DNA]</scope>
    <source>
        <strain evidence="2 3">B4P</strain>
    </source>
</reference>
<keyword evidence="2" id="KW-0378">Hydrolase</keyword>
<dbReference type="GO" id="GO:0004386">
    <property type="term" value="F:helicase activity"/>
    <property type="evidence" value="ECO:0007669"/>
    <property type="project" value="UniProtKB-KW"/>
</dbReference>
<keyword evidence="2" id="KW-0067">ATP-binding</keyword>
<keyword evidence="3" id="KW-1185">Reference proteome</keyword>
<evidence type="ECO:0000256" key="1">
    <source>
        <dbReference type="SAM" id="MobiDB-lite"/>
    </source>
</evidence>
<name>N6Z8Y9_9RHOO</name>
<keyword evidence="2" id="KW-0547">Nucleotide-binding</keyword>